<proteinExistence type="predicted"/>
<dbReference type="AlphaFoldDB" id="A0AAT9HX32"/>
<feature type="region of interest" description="Disordered" evidence="1">
    <location>
        <begin position="1"/>
        <end position="49"/>
    </location>
</feature>
<organism evidence="2">
    <name type="scientific">Streptomyces haneummycinicus</name>
    <dbReference type="NCBI Taxonomy" id="3074435"/>
    <lineage>
        <taxon>Bacteria</taxon>
        <taxon>Bacillati</taxon>
        <taxon>Actinomycetota</taxon>
        <taxon>Actinomycetes</taxon>
        <taxon>Kitasatosporales</taxon>
        <taxon>Streptomycetaceae</taxon>
        <taxon>Streptomyces</taxon>
    </lineage>
</organism>
<sequence length="246" mass="27046">MVPVRTDGRSRRPGFQLPGPNSGPSFLQQPQTPAPPYPPQAEFFYPDNPVTTQEEYQNLYATPADVLESPTFQEVDFPTPTMAGASFLQSGYDQGAAEPGDLTAQQEAVDPQLDQYRAAYAEWVGISVKQRPVPTAEVLAGYANRTNRSVNSGFIPYFEAAHGIPIGSLSRDVNSKKFEVLTRGAWQPETHTGTSYLSAEQMNALRDIGDPQVKPEQAYAIWQSLPVDQRVPPKGRYLPAGPAKHR</sequence>
<feature type="compositionally biased region" description="Basic and acidic residues" evidence="1">
    <location>
        <begin position="1"/>
        <end position="10"/>
    </location>
</feature>
<accession>A0AAT9HX32</accession>
<reference evidence="2" key="2">
    <citation type="submission" date="2024-07" db="EMBL/GenBank/DDBJ databases">
        <title>Streptomyces haneummycinica sp. nov., a new antibiotic-producing actinobacterium isolated from marine sediment.</title>
        <authorList>
            <person name="Uemura M."/>
            <person name="Hamada M."/>
            <person name="Hirano S."/>
            <person name="Kobayashi K."/>
            <person name="Ohshiro T."/>
            <person name="Kobayashi T."/>
            <person name="Terahara T."/>
        </authorList>
    </citation>
    <scope>NUCLEOTIDE SEQUENCE</scope>
    <source>
        <strain evidence="2">KM77-8</strain>
    </source>
</reference>
<evidence type="ECO:0000313" key="2">
    <source>
        <dbReference type="EMBL" id="BFO21930.1"/>
    </source>
</evidence>
<name>A0AAT9HX32_9ACTN</name>
<reference evidence="2" key="1">
    <citation type="submission" date="2024-06" db="EMBL/GenBank/DDBJ databases">
        <authorList>
            <consortium name="consrtm"/>
            <person name="Uemura M."/>
            <person name="Terahara T."/>
        </authorList>
    </citation>
    <scope>NUCLEOTIDE SEQUENCE</scope>
    <source>
        <strain evidence="2">KM77-8</strain>
    </source>
</reference>
<gene>
    <name evidence="2" type="ORF">SHKM778_83180</name>
</gene>
<protein>
    <submittedName>
        <fullName evidence="2">Uncharacterized protein</fullName>
    </submittedName>
</protein>
<dbReference type="EMBL" id="AP035768">
    <property type="protein sequence ID" value="BFO21930.1"/>
    <property type="molecule type" value="Genomic_DNA"/>
</dbReference>
<evidence type="ECO:0000256" key="1">
    <source>
        <dbReference type="SAM" id="MobiDB-lite"/>
    </source>
</evidence>